<dbReference type="RefSeq" id="WP_264845579.1">
    <property type="nucleotide sequence ID" value="NZ_BPMA01000012.1"/>
</dbReference>
<evidence type="ECO:0000313" key="2">
    <source>
        <dbReference type="EMBL" id="GJM51980.1"/>
    </source>
</evidence>
<comment type="caution">
    <text evidence="1">The sequence shown here is derived from an EMBL/GenBank/DDBJ whole genome shotgun (WGS) entry which is preliminary data.</text>
</comment>
<reference evidence="1 4" key="1">
    <citation type="submission" date="2021-11" db="EMBL/GenBank/DDBJ databases">
        <title>Draft genome sequence of Capnocytophaga sp. strain KC07075 isolated from cat oral cavity.</title>
        <authorList>
            <person name="Suzuki M."/>
            <person name="Imaoka K."/>
            <person name="Kimura M."/>
            <person name="Morikawa S."/>
            <person name="Maeda K."/>
        </authorList>
    </citation>
    <scope>NUCLEOTIDE SEQUENCE</scope>
    <source>
        <strain evidence="1">KC07075</strain>
        <strain evidence="2 4">KC07079</strain>
    </source>
</reference>
<dbReference type="EMBL" id="BQKA01000033">
    <property type="protein sequence ID" value="GJM50827.1"/>
    <property type="molecule type" value="Genomic_DNA"/>
</dbReference>
<organism evidence="1 3">
    <name type="scientific">Capnocytophaga catalasegens</name>
    <dbReference type="NCBI Taxonomy" id="1004260"/>
    <lineage>
        <taxon>Bacteria</taxon>
        <taxon>Pseudomonadati</taxon>
        <taxon>Bacteroidota</taxon>
        <taxon>Flavobacteriia</taxon>
        <taxon>Flavobacteriales</taxon>
        <taxon>Flavobacteriaceae</taxon>
        <taxon>Capnocytophaga</taxon>
    </lineage>
</organism>
<protein>
    <submittedName>
        <fullName evidence="1">Uncharacterized protein</fullName>
    </submittedName>
</protein>
<dbReference type="Proteomes" id="UP001208692">
    <property type="component" value="Unassembled WGS sequence"/>
</dbReference>
<dbReference type="AlphaFoldDB" id="A0AAV5B0E5"/>
<evidence type="ECO:0000313" key="4">
    <source>
        <dbReference type="Proteomes" id="UP001208692"/>
    </source>
</evidence>
<sequence length="213" mass="25087">MNKIDPFQIKLIDCAQPNTLPPIDFAGFPPFIRGNNVLNEFPKIIDKQELTIKTILDFAPAYQYKNQLVVQYNFFENSLEEITKTLQKIVKYSTYNAIKIGFLIDFYQHNPFEKIALVRALRGIWYILSKQEKTTNNQIDIWSFIDESSFENLPFIVACQTYFLVAEKNIIPYIIQNKNLFYSHTIDLFAGNSLIEEKTYFFINEIHKFIKNQ</sequence>
<proteinExistence type="predicted"/>
<dbReference type="Proteomes" id="UP001207736">
    <property type="component" value="Unassembled WGS sequence"/>
</dbReference>
<gene>
    <name evidence="1" type="ORF">RCZ15_18000</name>
    <name evidence="2" type="ORF">RCZ16_02980</name>
</gene>
<name>A0AAV5B0E5_9FLAO</name>
<keyword evidence="4" id="KW-1185">Reference proteome</keyword>
<dbReference type="EMBL" id="BQKB01000007">
    <property type="protein sequence ID" value="GJM51980.1"/>
    <property type="molecule type" value="Genomic_DNA"/>
</dbReference>
<evidence type="ECO:0000313" key="1">
    <source>
        <dbReference type="EMBL" id="GJM50827.1"/>
    </source>
</evidence>
<evidence type="ECO:0000313" key="3">
    <source>
        <dbReference type="Proteomes" id="UP001207736"/>
    </source>
</evidence>
<accession>A0AAV5B0E5</accession>